<evidence type="ECO:0000313" key="2">
    <source>
        <dbReference type="Proteomes" id="UP001151529"/>
    </source>
</evidence>
<protein>
    <submittedName>
        <fullName evidence="1">Uncharacterized protein</fullName>
    </submittedName>
</protein>
<accession>A0A9Q0QCP6</accession>
<dbReference type="EMBL" id="JAPFFL010000009">
    <property type="protein sequence ID" value="KAJ6703957.1"/>
    <property type="molecule type" value="Genomic_DNA"/>
</dbReference>
<organism evidence="1 2">
    <name type="scientific">Salix viminalis</name>
    <name type="common">Common osier</name>
    <name type="synonym">Basket willow</name>
    <dbReference type="NCBI Taxonomy" id="40686"/>
    <lineage>
        <taxon>Eukaryota</taxon>
        <taxon>Viridiplantae</taxon>
        <taxon>Streptophyta</taxon>
        <taxon>Embryophyta</taxon>
        <taxon>Tracheophyta</taxon>
        <taxon>Spermatophyta</taxon>
        <taxon>Magnoliopsida</taxon>
        <taxon>eudicotyledons</taxon>
        <taxon>Gunneridae</taxon>
        <taxon>Pentapetalae</taxon>
        <taxon>rosids</taxon>
        <taxon>fabids</taxon>
        <taxon>Malpighiales</taxon>
        <taxon>Salicaceae</taxon>
        <taxon>Saliceae</taxon>
        <taxon>Salix</taxon>
    </lineage>
</organism>
<comment type="caution">
    <text evidence="1">The sequence shown here is derived from an EMBL/GenBank/DDBJ whole genome shotgun (WGS) entry which is preliminary data.</text>
</comment>
<reference evidence="1" key="1">
    <citation type="submission" date="2022-11" db="EMBL/GenBank/DDBJ databases">
        <authorList>
            <person name="Hyden B.L."/>
            <person name="Feng K."/>
            <person name="Yates T."/>
            <person name="Jawdy S."/>
            <person name="Smart L.B."/>
            <person name="Muchero W."/>
        </authorList>
    </citation>
    <scope>NUCLEOTIDE SEQUENCE</scope>
    <source>
        <tissue evidence="1">Shoot tip</tissue>
    </source>
</reference>
<keyword evidence="2" id="KW-1185">Reference proteome</keyword>
<sequence length="71" mass="8165">MEDGRWRAANDVCKVLDTEFMVLDAIGPTCNTIHRMERESRREEGDQAEYCVRAAKKLKFIQAYKCALLAV</sequence>
<dbReference type="Proteomes" id="UP001151529">
    <property type="component" value="Chromosome 3"/>
</dbReference>
<gene>
    <name evidence="1" type="ORF">OIU85_029847</name>
</gene>
<reference evidence="1" key="2">
    <citation type="journal article" date="2023" name="Int. J. Mol. Sci.">
        <title>De Novo Assembly and Annotation of 11 Diverse Shrub Willow (Salix) Genomes Reveals Novel Gene Organization in Sex-Linked Regions.</title>
        <authorList>
            <person name="Hyden B."/>
            <person name="Feng K."/>
            <person name="Yates T.B."/>
            <person name="Jawdy S."/>
            <person name="Cereghino C."/>
            <person name="Smart L.B."/>
            <person name="Muchero W."/>
        </authorList>
    </citation>
    <scope>NUCLEOTIDE SEQUENCE [LARGE SCALE GENOMIC DNA]</scope>
    <source>
        <tissue evidence="1">Shoot tip</tissue>
    </source>
</reference>
<evidence type="ECO:0000313" key="1">
    <source>
        <dbReference type="EMBL" id="KAJ6703957.1"/>
    </source>
</evidence>
<name>A0A9Q0QCP6_SALVM</name>
<proteinExistence type="predicted"/>
<dbReference type="AlphaFoldDB" id="A0A9Q0QCP6"/>